<dbReference type="Proteomes" id="UP001501757">
    <property type="component" value="Unassembled WGS sequence"/>
</dbReference>
<dbReference type="EMBL" id="BAAAEI010000012">
    <property type="protein sequence ID" value="GAA0358185.1"/>
    <property type="molecule type" value="Genomic_DNA"/>
</dbReference>
<protein>
    <submittedName>
        <fullName evidence="2">Uncharacterized protein</fullName>
    </submittedName>
</protein>
<keyword evidence="3" id="KW-1185">Reference proteome</keyword>
<evidence type="ECO:0000256" key="1">
    <source>
        <dbReference type="SAM" id="SignalP"/>
    </source>
</evidence>
<evidence type="ECO:0000313" key="3">
    <source>
        <dbReference type="Proteomes" id="UP001501757"/>
    </source>
</evidence>
<sequence length="74" mass="9100">MKQIFLSLLLFCSFPAFSKDWHCFSYENALRGVNNYGEVHIKHKEYVEDEKRNKVLDRLFHEDQQQRRNKEFTF</sequence>
<evidence type="ECO:0000313" key="2">
    <source>
        <dbReference type="EMBL" id="GAA0358185.1"/>
    </source>
</evidence>
<keyword evidence="1" id="KW-0732">Signal</keyword>
<dbReference type="RefSeq" id="WP_343845019.1">
    <property type="nucleotide sequence ID" value="NZ_BAAAEI010000012.1"/>
</dbReference>
<organism evidence="2 3">
    <name type="scientific">Bowmanella denitrificans</name>
    <dbReference type="NCBI Taxonomy" id="366582"/>
    <lineage>
        <taxon>Bacteria</taxon>
        <taxon>Pseudomonadati</taxon>
        <taxon>Pseudomonadota</taxon>
        <taxon>Gammaproteobacteria</taxon>
        <taxon>Alteromonadales</taxon>
        <taxon>Alteromonadaceae</taxon>
        <taxon>Bowmanella</taxon>
    </lineage>
</organism>
<proteinExistence type="predicted"/>
<feature type="chain" id="PRO_5045193185" evidence="1">
    <location>
        <begin position="19"/>
        <end position="74"/>
    </location>
</feature>
<reference evidence="2 3" key="1">
    <citation type="journal article" date="2019" name="Int. J. Syst. Evol. Microbiol.">
        <title>The Global Catalogue of Microorganisms (GCM) 10K type strain sequencing project: providing services to taxonomists for standard genome sequencing and annotation.</title>
        <authorList>
            <consortium name="The Broad Institute Genomics Platform"/>
            <consortium name="The Broad Institute Genome Sequencing Center for Infectious Disease"/>
            <person name="Wu L."/>
            <person name="Ma J."/>
        </authorList>
    </citation>
    <scope>NUCLEOTIDE SEQUENCE [LARGE SCALE GENOMIC DNA]</scope>
    <source>
        <strain evidence="2 3">JCM 13378</strain>
    </source>
</reference>
<name>A0ABN0X986_9ALTE</name>
<gene>
    <name evidence="2" type="ORF">GCM10009092_22970</name>
</gene>
<accession>A0ABN0X986</accession>
<feature type="signal peptide" evidence="1">
    <location>
        <begin position="1"/>
        <end position="18"/>
    </location>
</feature>
<comment type="caution">
    <text evidence="2">The sequence shown here is derived from an EMBL/GenBank/DDBJ whole genome shotgun (WGS) entry which is preliminary data.</text>
</comment>